<organism evidence="3 4">
    <name type="scientific">Marmoricola endophyticus</name>
    <dbReference type="NCBI Taxonomy" id="2040280"/>
    <lineage>
        <taxon>Bacteria</taxon>
        <taxon>Bacillati</taxon>
        <taxon>Actinomycetota</taxon>
        <taxon>Actinomycetes</taxon>
        <taxon>Propionibacteriales</taxon>
        <taxon>Nocardioidaceae</taxon>
        <taxon>Marmoricola</taxon>
    </lineage>
</organism>
<proteinExistence type="predicted"/>
<evidence type="ECO:0000259" key="2">
    <source>
        <dbReference type="Pfam" id="PF20434"/>
    </source>
</evidence>
<dbReference type="Gene3D" id="3.40.50.1820">
    <property type="entry name" value="alpha/beta hydrolase"/>
    <property type="match status" value="1"/>
</dbReference>
<comment type="caution">
    <text evidence="3">The sequence shown here is derived from an EMBL/GenBank/DDBJ whole genome shotgun (WGS) entry which is preliminary data.</text>
</comment>
<reference evidence="3" key="1">
    <citation type="journal article" date="2014" name="Int. J. Syst. Evol. Microbiol.">
        <title>Complete genome sequence of Corynebacterium casei LMG S-19264T (=DSM 44701T), isolated from a smear-ripened cheese.</title>
        <authorList>
            <consortium name="US DOE Joint Genome Institute (JGI-PGF)"/>
            <person name="Walter F."/>
            <person name="Albersmeier A."/>
            <person name="Kalinowski J."/>
            <person name="Ruckert C."/>
        </authorList>
    </citation>
    <scope>NUCLEOTIDE SEQUENCE</scope>
    <source>
        <strain evidence="3">CGMCC 1.16067</strain>
    </source>
</reference>
<dbReference type="PANTHER" id="PTHR48081:SF33">
    <property type="entry name" value="KYNURENINE FORMAMIDASE"/>
    <property type="match status" value="1"/>
</dbReference>
<evidence type="ECO:0000313" key="3">
    <source>
        <dbReference type="EMBL" id="GGF33216.1"/>
    </source>
</evidence>
<reference evidence="3" key="2">
    <citation type="submission" date="2020-09" db="EMBL/GenBank/DDBJ databases">
        <authorList>
            <person name="Sun Q."/>
            <person name="Zhou Y."/>
        </authorList>
    </citation>
    <scope>NUCLEOTIDE SEQUENCE</scope>
    <source>
        <strain evidence="3">CGMCC 1.16067</strain>
    </source>
</reference>
<keyword evidence="4" id="KW-1185">Reference proteome</keyword>
<keyword evidence="1 3" id="KW-0378">Hydrolase</keyword>
<dbReference type="InterPro" id="IPR029058">
    <property type="entry name" value="AB_hydrolase_fold"/>
</dbReference>
<evidence type="ECO:0000256" key="1">
    <source>
        <dbReference type="ARBA" id="ARBA00022801"/>
    </source>
</evidence>
<dbReference type="EMBL" id="BMKQ01000001">
    <property type="protein sequence ID" value="GGF33216.1"/>
    <property type="molecule type" value="Genomic_DNA"/>
</dbReference>
<dbReference type="AlphaFoldDB" id="A0A917BAS2"/>
<dbReference type="Pfam" id="PF20434">
    <property type="entry name" value="BD-FAE"/>
    <property type="match status" value="1"/>
</dbReference>
<accession>A0A917BAS2</accession>
<name>A0A917BAS2_9ACTN</name>
<sequence>MSLMTRSLITTGLAANALRPLRGQRTSIGLFGVGLLAGELAPQLLAATAADTAYSLLRGRARTRDLVAAGAAVGVLASLVRPAWGAGRAVEEALEAGIGADYATRLDHAPTPAELRTQWRPLTHPFRMRLREVERIRDIAYAPGGVRHRLDVYRPKPVPGDPPLRDAPVLVQVHGGAWVYGSKNAQGQLLMNRMAARGWVCVAVNYRLSDKHPWPAQIVDVKRALAWVKQHIGSYGGDPTYVVLTGGSAGGHLTALAALTPGDAEFQPGFEDADTSVAAAVPFYGVYDVAGLDGTRESKRIRNFFGRRVIHERPDEQHVETFRRASPLTRVREDAPDFFCLHGSADTVVPVGQAHGFVTAMRERSRASVTYAELPGAQHAFETFASIRSQHTIKAVQRWLEWHRAGRT</sequence>
<dbReference type="PANTHER" id="PTHR48081">
    <property type="entry name" value="AB HYDROLASE SUPERFAMILY PROTEIN C4A8.06C"/>
    <property type="match status" value="1"/>
</dbReference>
<dbReference type="InterPro" id="IPR049492">
    <property type="entry name" value="BD-FAE-like_dom"/>
</dbReference>
<gene>
    <name evidence="3" type="ORF">GCM10011519_03340</name>
</gene>
<evidence type="ECO:0000313" key="4">
    <source>
        <dbReference type="Proteomes" id="UP000649179"/>
    </source>
</evidence>
<dbReference type="SUPFAM" id="SSF53474">
    <property type="entry name" value="alpha/beta-Hydrolases"/>
    <property type="match status" value="1"/>
</dbReference>
<dbReference type="GO" id="GO:0016787">
    <property type="term" value="F:hydrolase activity"/>
    <property type="evidence" value="ECO:0007669"/>
    <property type="project" value="UniProtKB-KW"/>
</dbReference>
<dbReference type="InterPro" id="IPR050300">
    <property type="entry name" value="GDXG_lipolytic_enzyme"/>
</dbReference>
<dbReference type="Proteomes" id="UP000649179">
    <property type="component" value="Unassembled WGS sequence"/>
</dbReference>
<feature type="domain" description="BD-FAE-like" evidence="2">
    <location>
        <begin position="165"/>
        <end position="359"/>
    </location>
</feature>
<protein>
    <submittedName>
        <fullName evidence="3">Alpha/beta hydrolase</fullName>
    </submittedName>
</protein>